<dbReference type="UniPathway" id="UPA00253"/>
<dbReference type="Pfam" id="PF01467">
    <property type="entry name" value="CTP_transf_like"/>
    <property type="match status" value="1"/>
</dbReference>
<evidence type="ECO:0000256" key="1">
    <source>
        <dbReference type="ARBA" id="ARBA00004790"/>
    </source>
</evidence>
<organism evidence="9">
    <name type="scientific">marine metagenome</name>
    <dbReference type="NCBI Taxonomy" id="408172"/>
    <lineage>
        <taxon>unclassified sequences</taxon>
        <taxon>metagenomes</taxon>
        <taxon>ecological metagenomes</taxon>
    </lineage>
</organism>
<gene>
    <name evidence="9" type="ORF">METZ01_LOCUS102830</name>
</gene>
<dbReference type="InterPro" id="IPR004821">
    <property type="entry name" value="Cyt_trans-like"/>
</dbReference>
<dbReference type="GO" id="GO:0005524">
    <property type="term" value="F:ATP binding"/>
    <property type="evidence" value="ECO:0007669"/>
    <property type="project" value="UniProtKB-KW"/>
</dbReference>
<accession>A0A381WBR2</accession>
<dbReference type="EMBL" id="UINC01011311">
    <property type="protein sequence ID" value="SVA49976.1"/>
    <property type="molecule type" value="Genomic_DNA"/>
</dbReference>
<evidence type="ECO:0000256" key="6">
    <source>
        <dbReference type="ARBA" id="ARBA00022840"/>
    </source>
</evidence>
<feature type="domain" description="Cytidyltransferase-like" evidence="8">
    <location>
        <begin position="10"/>
        <end position="171"/>
    </location>
</feature>
<keyword evidence="3" id="KW-0808">Transferase</keyword>
<keyword evidence="4" id="KW-0548">Nucleotidyltransferase</keyword>
<protein>
    <recommendedName>
        <fullName evidence="8">Cytidyltransferase-like domain-containing protein</fullName>
    </recommendedName>
</protein>
<dbReference type="InterPro" id="IPR005248">
    <property type="entry name" value="NadD/NMNAT"/>
</dbReference>
<dbReference type="PANTHER" id="PTHR39321:SF3">
    <property type="entry name" value="PHOSPHOPANTETHEINE ADENYLYLTRANSFERASE"/>
    <property type="match status" value="1"/>
</dbReference>
<dbReference type="NCBIfam" id="TIGR00125">
    <property type="entry name" value="cyt_tran_rel"/>
    <property type="match status" value="1"/>
</dbReference>
<evidence type="ECO:0000256" key="5">
    <source>
        <dbReference type="ARBA" id="ARBA00022741"/>
    </source>
</evidence>
<evidence type="ECO:0000256" key="2">
    <source>
        <dbReference type="ARBA" id="ARBA00022642"/>
    </source>
</evidence>
<dbReference type="AlphaFoldDB" id="A0A381WBR2"/>
<evidence type="ECO:0000256" key="7">
    <source>
        <dbReference type="ARBA" id="ARBA00023027"/>
    </source>
</evidence>
<dbReference type="Gene3D" id="3.40.50.620">
    <property type="entry name" value="HUPs"/>
    <property type="match status" value="1"/>
</dbReference>
<comment type="pathway">
    <text evidence="1">Cofactor biosynthesis; NAD(+) biosynthesis.</text>
</comment>
<dbReference type="NCBIfam" id="NF000840">
    <property type="entry name" value="PRK00071.1-3"/>
    <property type="match status" value="1"/>
</dbReference>
<keyword evidence="6" id="KW-0067">ATP-binding</keyword>
<feature type="non-terminal residue" evidence="9">
    <location>
        <position position="1"/>
    </location>
</feature>
<dbReference type="GO" id="GO:0009435">
    <property type="term" value="P:NAD+ biosynthetic process"/>
    <property type="evidence" value="ECO:0007669"/>
    <property type="project" value="UniProtKB-UniPathway"/>
</dbReference>
<proteinExistence type="inferred from homology"/>
<keyword evidence="5" id="KW-0547">Nucleotide-binding</keyword>
<reference evidence="9" key="1">
    <citation type="submission" date="2018-05" db="EMBL/GenBank/DDBJ databases">
        <authorList>
            <person name="Lanie J.A."/>
            <person name="Ng W.-L."/>
            <person name="Kazmierczak K.M."/>
            <person name="Andrzejewski T.M."/>
            <person name="Davidsen T.M."/>
            <person name="Wayne K.J."/>
            <person name="Tettelin H."/>
            <person name="Glass J.I."/>
            <person name="Rusch D."/>
            <person name="Podicherti R."/>
            <person name="Tsui H.-C.T."/>
            <person name="Winkler M.E."/>
        </authorList>
    </citation>
    <scope>NUCLEOTIDE SEQUENCE</scope>
</reference>
<evidence type="ECO:0000259" key="8">
    <source>
        <dbReference type="Pfam" id="PF01467"/>
    </source>
</evidence>
<dbReference type="CDD" id="cd02165">
    <property type="entry name" value="NMNAT"/>
    <property type="match status" value="1"/>
</dbReference>
<dbReference type="PANTHER" id="PTHR39321">
    <property type="entry name" value="NICOTINATE-NUCLEOTIDE ADENYLYLTRANSFERASE-RELATED"/>
    <property type="match status" value="1"/>
</dbReference>
<evidence type="ECO:0000313" key="9">
    <source>
        <dbReference type="EMBL" id="SVA49976.1"/>
    </source>
</evidence>
<dbReference type="InterPro" id="IPR014729">
    <property type="entry name" value="Rossmann-like_a/b/a_fold"/>
</dbReference>
<keyword evidence="7" id="KW-0520">NAD</keyword>
<keyword evidence="2" id="KW-0662">Pyridine nucleotide biosynthesis</keyword>
<name>A0A381WBR2_9ZZZZ</name>
<dbReference type="GO" id="GO:0070566">
    <property type="term" value="F:adenylyltransferase activity"/>
    <property type="evidence" value="ECO:0007669"/>
    <property type="project" value="UniProtKB-ARBA"/>
</dbReference>
<dbReference type="HAMAP" id="MF_00244">
    <property type="entry name" value="NaMN_adenylyltr"/>
    <property type="match status" value="1"/>
</dbReference>
<sequence>VINTKRKICLFGGTFDPPHIGHLLVAQTIFEVENFDKIVFIPTFKTPDKDNVANIKDRLAMLTMAVTSNPNFEICDMEIKRGGISYSIDTIKDYKKEYELSSDELFFLIGSDSLQKFHNWKEADQILDNCRVIVALRPGFKPSDISNLILRKVRFASIPRFEISSSTIRDRWRSDKTIRYMVTQPVWEYINDHGMYQ</sequence>
<evidence type="ECO:0000256" key="4">
    <source>
        <dbReference type="ARBA" id="ARBA00022695"/>
    </source>
</evidence>
<dbReference type="NCBIfam" id="TIGR00482">
    <property type="entry name" value="nicotinate (nicotinamide) nucleotide adenylyltransferase"/>
    <property type="match status" value="1"/>
</dbReference>
<dbReference type="SUPFAM" id="SSF52374">
    <property type="entry name" value="Nucleotidylyl transferase"/>
    <property type="match status" value="1"/>
</dbReference>
<evidence type="ECO:0000256" key="3">
    <source>
        <dbReference type="ARBA" id="ARBA00022679"/>
    </source>
</evidence>